<feature type="active site" description="Proton donor; for dehydratase activity" evidence="5">
    <location>
        <position position="1531"/>
    </location>
</feature>
<evidence type="ECO:0000256" key="4">
    <source>
        <dbReference type="ARBA" id="ARBA00023268"/>
    </source>
</evidence>
<evidence type="ECO:0000313" key="10">
    <source>
        <dbReference type="EMBL" id="TGO49115.1"/>
    </source>
</evidence>
<dbReference type="SMART" id="SM00822">
    <property type="entry name" value="PKS_KR"/>
    <property type="match status" value="1"/>
</dbReference>
<dbReference type="InterPro" id="IPR013968">
    <property type="entry name" value="PKS_KR"/>
</dbReference>
<dbReference type="PROSITE" id="PS52004">
    <property type="entry name" value="KS3_2"/>
    <property type="match status" value="1"/>
</dbReference>
<evidence type="ECO:0000256" key="2">
    <source>
        <dbReference type="ARBA" id="ARBA00022553"/>
    </source>
</evidence>
<evidence type="ECO:0000259" key="8">
    <source>
        <dbReference type="PROSITE" id="PS52004"/>
    </source>
</evidence>
<reference evidence="10 11" key="1">
    <citation type="submission" date="2017-12" db="EMBL/GenBank/DDBJ databases">
        <title>Comparative genomics of Botrytis spp.</title>
        <authorList>
            <person name="Valero-Jimenez C.A."/>
            <person name="Tapia P."/>
            <person name="Veloso J."/>
            <person name="Silva-Moreno E."/>
            <person name="Staats M."/>
            <person name="Valdes J.H."/>
            <person name="Van Kan J.A.L."/>
        </authorList>
    </citation>
    <scope>NUCLEOTIDE SEQUENCE [LARGE SCALE GENOMIC DNA]</scope>
    <source>
        <strain evidence="10 11">MUCL2120</strain>
    </source>
</reference>
<keyword evidence="1" id="KW-0596">Phosphopantetheine</keyword>
<dbReference type="CDD" id="cd00833">
    <property type="entry name" value="PKS"/>
    <property type="match status" value="1"/>
</dbReference>
<evidence type="ECO:0000256" key="3">
    <source>
        <dbReference type="ARBA" id="ARBA00022679"/>
    </source>
</evidence>
<dbReference type="InterPro" id="IPR036291">
    <property type="entry name" value="NAD(P)-bd_dom_sf"/>
</dbReference>
<dbReference type="SUPFAM" id="SSF52151">
    <property type="entry name" value="FabD/lysophospholipase-like"/>
    <property type="match status" value="1"/>
</dbReference>
<dbReference type="Gene3D" id="3.40.366.10">
    <property type="entry name" value="Malonyl-Coenzyme A Acyl Carrier Protein, domain 2"/>
    <property type="match status" value="2"/>
</dbReference>
<evidence type="ECO:0000256" key="7">
    <source>
        <dbReference type="SAM" id="MobiDB-lite"/>
    </source>
</evidence>
<dbReference type="InterPro" id="IPR049900">
    <property type="entry name" value="PKS_mFAS_DH"/>
</dbReference>
<dbReference type="GO" id="GO:0004312">
    <property type="term" value="F:fatty acid synthase activity"/>
    <property type="evidence" value="ECO:0007669"/>
    <property type="project" value="TreeGrafter"/>
</dbReference>
<dbReference type="STRING" id="278944.A0A4Z1HJX1"/>
<comment type="caution">
    <text evidence="10">The sequence shown here is derived from an EMBL/GenBank/DDBJ whole genome shotgun (WGS) entry which is preliminary data.</text>
</comment>
<dbReference type="InterPro" id="IPR020841">
    <property type="entry name" value="PKS_Beta-ketoAc_synthase_dom"/>
</dbReference>
<dbReference type="InterPro" id="IPR014031">
    <property type="entry name" value="Ketoacyl_synth_C"/>
</dbReference>
<sequence length="1679" mass="184429">MNANDLIHRIAWSAASLSEEPLSFERVIFLTGDGQPDEPLFTYQKQLADEDYETLVVKDPKEIIPLSIPDTIVVHIPYAAKARDEVYEVATKSCTSLIAAAKALHQHHQLDKSKAYKLFSLINKDHGIQDLGYAPLHGLARVIKMEIPEIFGGLFEVDRVHFPLFPIRYARGFDIVRVSNDVAQTASLQPFQDMSKDGEVLQLNPQGTYLITGGTGGMGLEIATWMTMRGARNILLISRRGLKSALNGEPRDANIEKLVSRITELEAIGTTIHVLAIDLNATDKGVVHAAGIAGFDILERCKASDIANVLAPKVVGGLVLDKLFPPGTLDFFTLVSSIGQLIGSPGQLTYAPANAFLDGLATQRRREGDNSISIQWTCWRDVGMVSQSKSTTRTVNRGLQIRGIVDISKEEAFEAWDRIAGLKTEHAAVVRALELDENGPLRHPILEHITPRKKEEQRVTVTSYNDYPENAVAVVGMACRTAAGDSVEDLWEAIQTGRTMEREVDSKRFPDAVNKDKIFSKKSKRKALTLDPHQRTILETTYHALESAKCFGGGQKQEPETHEKTQKKDTTGCFIGMIAPDYSFNLASHPASPYTGVGMHRSYVAGRLSHHFGWTGPSQNIDTACSSSMVAIHQACRSIQTGECTRAVAGGVNLITNLVLYEALRVGGFLSKTGGCKAFDAGDEGYCRGEAVGVVVLKSLNKALKDGDDIQGVLLATSNNQNMNYTSITNPVIESQIALYRDVLARAGVNPGDISYVEAHGTGTRAGDPVEIKSIRQVLGGKDRHSILQVDSVKANIGHAGGASGIVSLIKVLLMMKHGQIPIQAQLKTLNSNIPDLETDKMNISTSLQKQWSDDLRLTMVNNFGASGSNAAVVVAPPPPKSSSSLTSLTERAISTISKYTLPIFISAASRTSLSTYCNKLKTQIAKDSMTPESIPHLAFNLATRQNRQLQHVYCTTATSLIDLQAQLGDFEKHTITSQKPKPIVLLFGGQNGNAVPPAKHLYDVSLLFQTQLHQCDDVIQSLGLPSIFPAVLQGIQGDSDLVLRHSAMFAIQYSCSMSWIDSGVKPQVICGYSFGEWTALTISGAMTLRDGIRLITGQVILLPCRASMIQKFWGNDTGSMIAIEAPLASTKTTPTKHLETFHEKYPDIKLDIACYNGPNQYVDPILPFESCHVSLWTGPGSNIIARHTRNPVYFGRTISRIASRLGPCIFLEAGFGSPVVNMARNALSQAYPPAEHNFIAINGKDIVKSLADATVTMWRNGQQQVQFWPFHRSQRMSYESVAIPPYQFEKDSHWLDYIDPSVHKRSKPDEHSANTSGECPHCLKEYQRLPVDTRSKRYQELVGGHSVTGSSICPASMYLELSSHAVVLIYGPRIMNANSEITIDALEIRAALRLDTQRLVKVILTKKTENSWNFELSSTKNSEKPVSHATGIISLRERNGSIVDEQDEKNMWRRITNLLNNDADDIEAVRGTMVYKVFGKMVKYSKMYRGLRHLAGRDSEGAGEISMPKANLDMMAKSPNDTISDPLILDNFMQVPGAFIHSIRESEDEGNGEASFVCTGIETVKPLNSIQGDGKYRVYTNIVKDNSKETVLDLFAFDKQSEKIIFFAKGVKFSRLPLNTLAKMLARANPGINSEEESYGLSKATASIPTPKSSPQTMTNDFTKEHKKKRTDVTSQLG</sequence>
<evidence type="ECO:0008006" key="12">
    <source>
        <dbReference type="Google" id="ProtNLM"/>
    </source>
</evidence>
<evidence type="ECO:0000259" key="9">
    <source>
        <dbReference type="PROSITE" id="PS52019"/>
    </source>
</evidence>
<dbReference type="GO" id="GO:0004315">
    <property type="term" value="F:3-oxoacyl-[acyl-carrier-protein] synthase activity"/>
    <property type="evidence" value="ECO:0007669"/>
    <property type="project" value="InterPro"/>
</dbReference>
<dbReference type="GO" id="GO:0006633">
    <property type="term" value="P:fatty acid biosynthetic process"/>
    <property type="evidence" value="ECO:0007669"/>
    <property type="project" value="InterPro"/>
</dbReference>
<dbReference type="Pfam" id="PF00109">
    <property type="entry name" value="ketoacyl-synt"/>
    <property type="match status" value="1"/>
</dbReference>
<dbReference type="SMART" id="SM00827">
    <property type="entry name" value="PKS_AT"/>
    <property type="match status" value="1"/>
</dbReference>
<feature type="region of interest" description="N-terminal hotdog fold" evidence="5">
    <location>
        <begin position="1309"/>
        <end position="1441"/>
    </location>
</feature>
<dbReference type="InterPro" id="IPR042104">
    <property type="entry name" value="PKS_dehydratase_sf"/>
</dbReference>
<accession>A0A4Z1HJX1</accession>
<dbReference type="Pfam" id="PF08659">
    <property type="entry name" value="KR"/>
    <property type="match status" value="1"/>
</dbReference>
<feature type="compositionally biased region" description="Polar residues" evidence="7">
    <location>
        <begin position="1645"/>
        <end position="1662"/>
    </location>
</feature>
<dbReference type="Gene3D" id="3.40.47.10">
    <property type="match status" value="1"/>
</dbReference>
<dbReference type="Gene3D" id="3.30.70.3290">
    <property type="match status" value="2"/>
</dbReference>
<keyword evidence="2" id="KW-0597">Phosphoprotein</keyword>
<evidence type="ECO:0000256" key="1">
    <source>
        <dbReference type="ARBA" id="ARBA00022450"/>
    </source>
</evidence>
<dbReference type="Gene3D" id="3.40.50.720">
    <property type="entry name" value="NAD(P)-binding Rossmann-like Domain"/>
    <property type="match status" value="1"/>
</dbReference>
<dbReference type="PANTHER" id="PTHR43775:SF21">
    <property type="entry name" value="NON-REDUCING POLYKETIDE SYNTHASE AUSA-RELATED"/>
    <property type="match status" value="1"/>
</dbReference>
<name>A0A4Z1HJX1_9HELO</name>
<dbReference type="Proteomes" id="UP000297452">
    <property type="component" value="Unassembled WGS sequence"/>
</dbReference>
<dbReference type="CDD" id="cd05274">
    <property type="entry name" value="KR_FAS_SDR_x"/>
    <property type="match status" value="1"/>
</dbReference>
<dbReference type="PANTHER" id="PTHR43775">
    <property type="entry name" value="FATTY ACID SYNTHASE"/>
    <property type="match status" value="1"/>
</dbReference>
<feature type="domain" description="PKS/mFAS DH" evidence="9">
    <location>
        <begin position="1309"/>
        <end position="1623"/>
    </location>
</feature>
<dbReference type="InterPro" id="IPR050091">
    <property type="entry name" value="PKS_NRPS_Biosynth_Enz"/>
</dbReference>
<dbReference type="SUPFAM" id="SSF51735">
    <property type="entry name" value="NAD(P)-binding Rossmann-fold domains"/>
    <property type="match status" value="2"/>
</dbReference>
<keyword evidence="4" id="KW-0511">Multifunctional enzyme</keyword>
<feature type="region of interest" description="C-terminal hotdog fold" evidence="5">
    <location>
        <begin position="1467"/>
        <end position="1623"/>
    </location>
</feature>
<dbReference type="InterPro" id="IPR014030">
    <property type="entry name" value="Ketoacyl_synth_N"/>
</dbReference>
<dbReference type="SUPFAM" id="SSF53901">
    <property type="entry name" value="Thiolase-like"/>
    <property type="match status" value="1"/>
</dbReference>
<evidence type="ECO:0000256" key="6">
    <source>
        <dbReference type="RuleBase" id="RU003694"/>
    </source>
</evidence>
<comment type="similarity">
    <text evidence="6">Belongs to the thiolase-like superfamily. Beta-ketoacyl-ACP synthases family.</text>
</comment>
<dbReference type="PROSITE" id="PS52019">
    <property type="entry name" value="PKS_MFAS_DH"/>
    <property type="match status" value="1"/>
</dbReference>
<feature type="domain" description="Ketosynthase family 3 (KS3)" evidence="8">
    <location>
        <begin position="469"/>
        <end position="877"/>
    </location>
</feature>
<feature type="region of interest" description="Disordered" evidence="7">
    <location>
        <begin position="1635"/>
        <end position="1679"/>
    </location>
</feature>
<dbReference type="InterPro" id="IPR016035">
    <property type="entry name" value="Acyl_Trfase/lysoPLipase"/>
</dbReference>
<gene>
    <name evidence="10" type="ORF">BOTNAR_0443g00080</name>
</gene>
<dbReference type="InterPro" id="IPR018201">
    <property type="entry name" value="Ketoacyl_synth_AS"/>
</dbReference>
<keyword evidence="3 6" id="KW-0808">Transferase</keyword>
<protein>
    <recommendedName>
        <fullName evidence="12">Carrier domain-containing protein</fullName>
    </recommendedName>
</protein>
<dbReference type="GO" id="GO:0044550">
    <property type="term" value="P:secondary metabolite biosynthetic process"/>
    <property type="evidence" value="ECO:0007669"/>
    <property type="project" value="UniProtKB-ARBA"/>
</dbReference>
<evidence type="ECO:0000313" key="11">
    <source>
        <dbReference type="Proteomes" id="UP000297452"/>
    </source>
</evidence>
<dbReference type="InterPro" id="IPR049552">
    <property type="entry name" value="PKS_DH_N"/>
</dbReference>
<dbReference type="PROSITE" id="PS00606">
    <property type="entry name" value="KS3_1"/>
    <property type="match status" value="1"/>
</dbReference>
<dbReference type="OrthoDB" id="429813at2759"/>
<dbReference type="InterPro" id="IPR057326">
    <property type="entry name" value="KR_dom"/>
</dbReference>
<feature type="active site" description="Proton acceptor; for dehydratase activity" evidence="5">
    <location>
        <position position="1346"/>
    </location>
</feature>
<dbReference type="InterPro" id="IPR001227">
    <property type="entry name" value="Ac_transferase_dom_sf"/>
</dbReference>
<proteinExistence type="inferred from homology"/>
<dbReference type="InterPro" id="IPR014043">
    <property type="entry name" value="Acyl_transferase_dom"/>
</dbReference>
<dbReference type="Pfam" id="PF21089">
    <property type="entry name" value="PKS_DH_N"/>
    <property type="match status" value="1"/>
</dbReference>
<evidence type="ECO:0000256" key="5">
    <source>
        <dbReference type="PROSITE-ProRule" id="PRU01363"/>
    </source>
</evidence>
<dbReference type="SMART" id="SM00825">
    <property type="entry name" value="PKS_KS"/>
    <property type="match status" value="1"/>
</dbReference>
<organism evidence="10 11">
    <name type="scientific">Botryotinia narcissicola</name>
    <dbReference type="NCBI Taxonomy" id="278944"/>
    <lineage>
        <taxon>Eukaryota</taxon>
        <taxon>Fungi</taxon>
        <taxon>Dikarya</taxon>
        <taxon>Ascomycota</taxon>
        <taxon>Pezizomycotina</taxon>
        <taxon>Leotiomycetes</taxon>
        <taxon>Helotiales</taxon>
        <taxon>Sclerotiniaceae</taxon>
        <taxon>Botryotinia</taxon>
    </lineage>
</organism>
<dbReference type="EMBL" id="PQXJ01000443">
    <property type="protein sequence ID" value="TGO49115.1"/>
    <property type="molecule type" value="Genomic_DNA"/>
</dbReference>
<dbReference type="Gene3D" id="3.10.129.110">
    <property type="entry name" value="Polyketide synthase dehydratase"/>
    <property type="match status" value="1"/>
</dbReference>
<dbReference type="InterPro" id="IPR016039">
    <property type="entry name" value="Thiolase-like"/>
</dbReference>
<dbReference type="Pfam" id="PF02801">
    <property type="entry name" value="Ketoacyl-synt_C"/>
    <property type="match status" value="1"/>
</dbReference>
<keyword evidence="11" id="KW-1185">Reference proteome</keyword>